<dbReference type="Pfam" id="PF01063">
    <property type="entry name" value="Aminotran_4"/>
    <property type="match status" value="1"/>
</dbReference>
<comment type="pathway">
    <text evidence="7">Cofactor biosynthesis; tetrahydrofolate biosynthesis; 4-aminobenzoate from chorismate: step 2/2.</text>
</comment>
<comment type="subunit">
    <text evidence="3">Homodimer.</text>
</comment>
<dbReference type="AlphaFoldDB" id="A0A3N4DCK7"/>
<dbReference type="GO" id="GO:0008696">
    <property type="term" value="F:4-amino-4-deoxychorismate lyase activity"/>
    <property type="evidence" value="ECO:0007669"/>
    <property type="project" value="UniProtKB-UniRule"/>
</dbReference>
<evidence type="ECO:0000256" key="12">
    <source>
        <dbReference type="NCBIfam" id="TIGR03461"/>
    </source>
</evidence>
<dbReference type="InterPro" id="IPR036038">
    <property type="entry name" value="Aminotransferase-like"/>
</dbReference>
<dbReference type="FunFam" id="3.20.10.10:FF:000002">
    <property type="entry name" value="D-alanine aminotransferase"/>
    <property type="match status" value="1"/>
</dbReference>
<comment type="catalytic activity">
    <reaction evidence="9">
        <text>4-amino-4-deoxychorismate = 4-aminobenzoate + pyruvate + H(+)</text>
        <dbReference type="Rhea" id="RHEA:16201"/>
        <dbReference type="ChEBI" id="CHEBI:15361"/>
        <dbReference type="ChEBI" id="CHEBI:15378"/>
        <dbReference type="ChEBI" id="CHEBI:17836"/>
        <dbReference type="ChEBI" id="CHEBI:58406"/>
        <dbReference type="EC" id="4.1.3.38"/>
    </reaction>
</comment>
<dbReference type="InterPro" id="IPR018300">
    <property type="entry name" value="Aminotrans_IV_CS"/>
</dbReference>
<sequence length="277" mass="30638">MALVWVNHVEDGTINPFDRGVAYGDGVFASMRTASADMPAGILFLDEHLSRLQQSCERLGIEWCVSDLLIQQLTQLAQQYPQHCIKLILTRGVGGRGYQAPLRANVTEVVSVHAIPDHYHHWQQSGITLASSPIHLGRQPLLAGMKHLNRLEQVLIKSQPLPSTHQDWLVFDCDCNVIESSVANIFIVKNDQIFTPAITHAGVSGVMREILIDTLLCHGIAVMATQLKLSDIQAADNVLITNSLFGVIDVSAIDDFQFSPWTQTSRFRHVLSVNLSS</sequence>
<dbReference type="KEGG" id="spsr:EGC80_14770"/>
<proteinExistence type="inferred from homology"/>
<dbReference type="InterPro" id="IPR043132">
    <property type="entry name" value="BCAT-like_C"/>
</dbReference>
<dbReference type="PANTHER" id="PTHR42743">
    <property type="entry name" value="AMINO-ACID AMINOTRANSFERASE"/>
    <property type="match status" value="1"/>
</dbReference>
<dbReference type="InterPro" id="IPR001544">
    <property type="entry name" value="Aminotrans_IV"/>
</dbReference>
<evidence type="ECO:0000256" key="13">
    <source>
        <dbReference type="RuleBase" id="RU004106"/>
    </source>
</evidence>
<dbReference type="CDD" id="cd01559">
    <property type="entry name" value="ADCL_like"/>
    <property type="match status" value="1"/>
</dbReference>
<evidence type="ECO:0000256" key="6">
    <source>
        <dbReference type="ARBA" id="ARBA00023239"/>
    </source>
</evidence>
<dbReference type="GO" id="GO:0046656">
    <property type="term" value="P:folic acid biosynthetic process"/>
    <property type="evidence" value="ECO:0007669"/>
    <property type="project" value="UniProtKB-KW"/>
</dbReference>
<dbReference type="Proteomes" id="UP000273778">
    <property type="component" value="Chromosome"/>
</dbReference>
<dbReference type="SUPFAM" id="SSF56752">
    <property type="entry name" value="D-aminoacid aminotransferase-like PLP-dependent enzymes"/>
    <property type="match status" value="1"/>
</dbReference>
<dbReference type="InterPro" id="IPR017824">
    <property type="entry name" value="Aminodeoxychorismate_lyase_IV"/>
</dbReference>
<evidence type="ECO:0000256" key="14">
    <source>
        <dbReference type="RuleBase" id="RU004516"/>
    </source>
</evidence>
<keyword evidence="17" id="KW-1185">Reference proteome</keyword>
<evidence type="ECO:0000313" key="15">
    <source>
        <dbReference type="EMBL" id="AZG36011.1"/>
    </source>
</evidence>
<evidence type="ECO:0000256" key="3">
    <source>
        <dbReference type="ARBA" id="ARBA00011738"/>
    </source>
</evidence>
<dbReference type="EMBL" id="RKKB01000017">
    <property type="protein sequence ID" value="RPA23439.1"/>
    <property type="molecule type" value="Genomic_DNA"/>
</dbReference>
<dbReference type="InterPro" id="IPR050571">
    <property type="entry name" value="Class-IV_PLP-Dep_Aminotrnsfr"/>
</dbReference>
<protein>
    <recommendedName>
        <fullName evidence="11 12">Aminodeoxychorismate lyase</fullName>
        <ecNumber evidence="8 12">4.1.3.38</ecNumber>
    </recommendedName>
</protein>
<evidence type="ECO:0000256" key="2">
    <source>
        <dbReference type="ARBA" id="ARBA00009320"/>
    </source>
</evidence>
<evidence type="ECO:0000256" key="8">
    <source>
        <dbReference type="ARBA" id="ARBA00035676"/>
    </source>
</evidence>
<accession>A0A3N4DCK7</accession>
<evidence type="ECO:0000256" key="4">
    <source>
        <dbReference type="ARBA" id="ARBA00022898"/>
    </source>
</evidence>
<dbReference type="GO" id="GO:0005829">
    <property type="term" value="C:cytosol"/>
    <property type="evidence" value="ECO:0007669"/>
    <property type="project" value="TreeGrafter"/>
</dbReference>
<dbReference type="NCBIfam" id="TIGR03461">
    <property type="entry name" value="pabC_Proteo"/>
    <property type="match status" value="1"/>
</dbReference>
<reference evidence="16" key="3">
    <citation type="submission" date="2018-11" db="EMBL/GenBank/DDBJ databases">
        <authorList>
            <person name="Hwang Y.J."/>
            <person name="Hwang C.Y."/>
        </authorList>
    </citation>
    <scope>NUCLEOTIDE SEQUENCE</scope>
    <source>
        <strain evidence="16">R106</strain>
    </source>
</reference>
<comment type="function">
    <text evidence="10">Involved in the biosynthesis of p-aminobenzoate (PABA), a precursor of tetrahydrofolate. Converts 4-amino-4-deoxychorismate into 4-aminobenzoate (PABA) and pyruvate.</text>
</comment>
<dbReference type="NCBIfam" id="NF004761">
    <property type="entry name" value="PRK06092.1"/>
    <property type="match status" value="1"/>
</dbReference>
<evidence type="ECO:0000256" key="7">
    <source>
        <dbReference type="ARBA" id="ARBA00035633"/>
    </source>
</evidence>
<evidence type="ECO:0000256" key="10">
    <source>
        <dbReference type="ARBA" id="ARBA00054027"/>
    </source>
</evidence>
<reference evidence="15 17" key="1">
    <citation type="submission" date="2018-11" db="EMBL/GenBank/DDBJ databases">
        <title>Shewanella sp. M2.</title>
        <authorList>
            <person name="Hwang Y.J."/>
            <person name="Hwang C.Y."/>
        </authorList>
    </citation>
    <scope>NUCLEOTIDE SEQUENCE [LARGE SCALE GENOMIC DNA]</scope>
    <source>
        <strain evidence="15 17">M2</strain>
    </source>
</reference>
<name>A0A3N4DCK7_9GAMM</name>
<dbReference type="GO" id="GO:0008153">
    <property type="term" value="P:4-aminobenzoate biosynthetic process"/>
    <property type="evidence" value="ECO:0007669"/>
    <property type="project" value="UniProtKB-UniRule"/>
</dbReference>
<keyword evidence="6 16" id="KW-0456">Lyase</keyword>
<dbReference type="OrthoDB" id="9805628at2"/>
<keyword evidence="5" id="KW-0289">Folate biosynthesis</keyword>
<dbReference type="PANTHER" id="PTHR42743:SF2">
    <property type="entry name" value="AMINODEOXYCHORISMATE LYASE"/>
    <property type="match status" value="1"/>
</dbReference>
<comment type="cofactor">
    <cofactor evidence="1 14">
        <name>pyridoxal 5'-phosphate</name>
        <dbReference type="ChEBI" id="CHEBI:597326"/>
    </cofactor>
</comment>
<dbReference type="Gene3D" id="3.20.10.10">
    <property type="entry name" value="D-amino Acid Aminotransferase, subunit A, domain 2"/>
    <property type="match status" value="1"/>
</dbReference>
<keyword evidence="4 14" id="KW-0663">Pyridoxal phosphate</keyword>
<evidence type="ECO:0000256" key="5">
    <source>
        <dbReference type="ARBA" id="ARBA00022909"/>
    </source>
</evidence>
<gene>
    <name evidence="16" type="primary">pabC</name>
    <name evidence="16" type="ORF">EGC77_18840</name>
    <name evidence="15" type="ORF">EGC80_14770</name>
</gene>
<evidence type="ECO:0000256" key="1">
    <source>
        <dbReference type="ARBA" id="ARBA00001933"/>
    </source>
</evidence>
<evidence type="ECO:0000256" key="9">
    <source>
        <dbReference type="ARBA" id="ARBA00049529"/>
    </source>
</evidence>
<dbReference type="PROSITE" id="PS00770">
    <property type="entry name" value="AA_TRANSFER_CLASS_4"/>
    <property type="match status" value="1"/>
</dbReference>
<dbReference type="GO" id="GO:0030170">
    <property type="term" value="F:pyridoxal phosphate binding"/>
    <property type="evidence" value="ECO:0007669"/>
    <property type="project" value="InterPro"/>
</dbReference>
<evidence type="ECO:0000256" key="11">
    <source>
        <dbReference type="ARBA" id="ARBA00069174"/>
    </source>
</evidence>
<dbReference type="Gene3D" id="3.30.470.10">
    <property type="match status" value="1"/>
</dbReference>
<evidence type="ECO:0000313" key="18">
    <source>
        <dbReference type="Proteomes" id="UP000278855"/>
    </source>
</evidence>
<organism evidence="16 18">
    <name type="scientific">Shewanella psychromarinicola</name>
    <dbReference type="NCBI Taxonomy" id="2487742"/>
    <lineage>
        <taxon>Bacteria</taxon>
        <taxon>Pseudomonadati</taxon>
        <taxon>Pseudomonadota</taxon>
        <taxon>Gammaproteobacteria</taxon>
        <taxon>Alteromonadales</taxon>
        <taxon>Shewanellaceae</taxon>
        <taxon>Shewanella</taxon>
    </lineage>
</organism>
<reference evidence="18" key="2">
    <citation type="submission" date="2018-11" db="EMBL/GenBank/DDBJ databases">
        <title>Shewanella sp. R106.</title>
        <authorList>
            <person name="Hwang Y.J."/>
            <person name="Hwang C.Y."/>
        </authorList>
    </citation>
    <scope>NUCLEOTIDE SEQUENCE [LARGE SCALE GENOMIC DNA]</scope>
    <source>
        <strain evidence="18">R106</strain>
    </source>
</reference>
<evidence type="ECO:0000313" key="17">
    <source>
        <dbReference type="Proteomes" id="UP000273778"/>
    </source>
</evidence>
<dbReference type="InterPro" id="IPR043131">
    <property type="entry name" value="BCAT-like_N"/>
</dbReference>
<dbReference type="EC" id="4.1.3.38" evidence="8 12"/>
<dbReference type="Proteomes" id="UP000278855">
    <property type="component" value="Unassembled WGS sequence"/>
</dbReference>
<dbReference type="EMBL" id="CP034073">
    <property type="protein sequence ID" value="AZG36011.1"/>
    <property type="molecule type" value="Genomic_DNA"/>
</dbReference>
<evidence type="ECO:0000313" key="16">
    <source>
        <dbReference type="EMBL" id="RPA23439.1"/>
    </source>
</evidence>
<comment type="similarity">
    <text evidence="2 13">Belongs to the class-IV pyridoxal-phosphate-dependent aminotransferase family.</text>
</comment>